<protein>
    <submittedName>
        <fullName evidence="4">Lactaldehyde dehydrogenase</fullName>
        <ecNumber evidence="4">1.2.1.21</ecNumber>
        <ecNumber evidence="4">1.2.1.22</ecNumber>
    </submittedName>
</protein>
<dbReference type="EC" id="1.2.1.22" evidence="4"/>
<comment type="similarity">
    <text evidence="1">Belongs to the aldehyde dehydrogenase family.</text>
</comment>
<dbReference type="InterPro" id="IPR016162">
    <property type="entry name" value="Ald_DH_N"/>
</dbReference>
<dbReference type="PANTHER" id="PTHR43353:SF5">
    <property type="entry name" value="SUCCINATE-SEMIALDEHYDE DEHYDROGENASE, MITOCHONDRIAL"/>
    <property type="match status" value="1"/>
</dbReference>
<dbReference type="GO" id="GO:0008911">
    <property type="term" value="F:lactaldehyde dehydrogenase (NAD+) activity"/>
    <property type="evidence" value="ECO:0007669"/>
    <property type="project" value="UniProtKB-EC"/>
</dbReference>
<dbReference type="AlphaFoldDB" id="A0A1N7SG51"/>
<dbReference type="InterPro" id="IPR015590">
    <property type="entry name" value="Aldehyde_DH_dom"/>
</dbReference>
<sequence>MRHYRNFIDNQFKTSDGATLLEVVNPATEDIVATVDSANPYDADEAVRCAAAAQKKWRRLPAIERGKVLHRLADALVARADDIGRALALESGKSPQHARSEVLYAAEVTRYHAEWARRITGEVIPSDNASENLLLYREPIGVVVCLVPFNSPVYTLLRKLAPALITGNTVIVRPSSYTPCSALEIARAVQEADVPPGVINILAMNHQVAEQICTHPAIGMITLTGSVGAGRKVLEYSQVNIAKVALELGGQTPAIIEPDADLEKAADDIVRSKTTNCGQLCTAVERVYVNEAVASRFIDLLRNRMRERQWGDRSKNHDWMGPLIHDNARLHIHQMVARAIDDGAVLECGGVIPSGKGFFYPPTLLTGCRQDMEIVQEETFGPVLAVVVHKTLDEALAMANDHQFGLASMIYSQNHGTIMRVANEIEAGECYVNRVPDDPYQGHHAGWKRSGIGGDDGQHGMLAFTQTRLVVMPY</sequence>
<organism evidence="4 5">
    <name type="scientific">Paraburkholderia piptadeniae</name>
    <dbReference type="NCBI Taxonomy" id="1701573"/>
    <lineage>
        <taxon>Bacteria</taxon>
        <taxon>Pseudomonadati</taxon>
        <taxon>Pseudomonadota</taxon>
        <taxon>Betaproteobacteria</taxon>
        <taxon>Burkholderiales</taxon>
        <taxon>Burkholderiaceae</taxon>
        <taxon>Paraburkholderia</taxon>
    </lineage>
</organism>
<dbReference type="InterPro" id="IPR050740">
    <property type="entry name" value="Aldehyde_DH_Superfamily"/>
</dbReference>
<dbReference type="FunFam" id="3.40.309.10:FF:000009">
    <property type="entry name" value="Aldehyde dehydrogenase A"/>
    <property type="match status" value="1"/>
</dbReference>
<accession>A0A1N7SG51</accession>
<reference evidence="4" key="1">
    <citation type="submission" date="2016-12" db="EMBL/GenBank/DDBJ databases">
        <authorList>
            <person name="Moulin L."/>
        </authorList>
    </citation>
    <scope>NUCLEOTIDE SEQUENCE [LARGE SCALE GENOMIC DNA]</scope>
    <source>
        <strain evidence="4">STM 7183</strain>
    </source>
</reference>
<keyword evidence="5" id="KW-1185">Reference proteome</keyword>
<dbReference type="RefSeq" id="WP_087737035.1">
    <property type="nucleotide sequence ID" value="NZ_CYGY02000050.1"/>
</dbReference>
<comment type="caution">
    <text evidence="4">The sequence shown here is derived from an EMBL/GenBank/DDBJ whole genome shotgun (WGS) entry which is preliminary data.</text>
</comment>
<dbReference type="GO" id="GO:0009450">
    <property type="term" value="P:gamma-aminobutyric acid catabolic process"/>
    <property type="evidence" value="ECO:0007669"/>
    <property type="project" value="TreeGrafter"/>
</dbReference>
<dbReference type="OrthoDB" id="6882680at2"/>
<gene>
    <name evidence="4" type="primary">aldA</name>
    <name evidence="4" type="ORF">BN2476_500186</name>
</gene>
<dbReference type="InterPro" id="IPR016163">
    <property type="entry name" value="Ald_DH_C"/>
</dbReference>
<dbReference type="EC" id="1.2.1.21" evidence="4"/>
<dbReference type="GO" id="GO:0050569">
    <property type="term" value="F:glycolaldehyde dehydrogenase (NAD+) activity"/>
    <property type="evidence" value="ECO:0007669"/>
    <property type="project" value="UniProtKB-EC"/>
</dbReference>
<dbReference type="NCBIfam" id="NF007497">
    <property type="entry name" value="PRK10090.1"/>
    <property type="match status" value="1"/>
</dbReference>
<dbReference type="Gene3D" id="3.40.605.10">
    <property type="entry name" value="Aldehyde Dehydrogenase, Chain A, domain 1"/>
    <property type="match status" value="1"/>
</dbReference>
<dbReference type="EMBL" id="CYGY02000050">
    <property type="protein sequence ID" value="SIT46367.1"/>
    <property type="molecule type" value="Genomic_DNA"/>
</dbReference>
<evidence type="ECO:0000256" key="2">
    <source>
        <dbReference type="ARBA" id="ARBA00023002"/>
    </source>
</evidence>
<feature type="domain" description="Aldehyde dehydrogenase" evidence="3">
    <location>
        <begin position="15"/>
        <end position="470"/>
    </location>
</feature>
<keyword evidence="2 4" id="KW-0560">Oxidoreductase</keyword>
<evidence type="ECO:0000313" key="4">
    <source>
        <dbReference type="EMBL" id="SIT46367.1"/>
    </source>
</evidence>
<dbReference type="PANTHER" id="PTHR43353">
    <property type="entry name" value="SUCCINATE-SEMIALDEHYDE DEHYDROGENASE, MITOCHONDRIAL"/>
    <property type="match status" value="1"/>
</dbReference>
<proteinExistence type="inferred from homology"/>
<dbReference type="Proteomes" id="UP000195569">
    <property type="component" value="Unassembled WGS sequence"/>
</dbReference>
<dbReference type="Pfam" id="PF00171">
    <property type="entry name" value="Aldedh"/>
    <property type="match status" value="1"/>
</dbReference>
<dbReference type="InterPro" id="IPR016161">
    <property type="entry name" value="Ald_DH/histidinol_DH"/>
</dbReference>
<evidence type="ECO:0000313" key="5">
    <source>
        <dbReference type="Proteomes" id="UP000195569"/>
    </source>
</evidence>
<evidence type="ECO:0000256" key="1">
    <source>
        <dbReference type="ARBA" id="ARBA00009986"/>
    </source>
</evidence>
<dbReference type="GO" id="GO:0005829">
    <property type="term" value="C:cytosol"/>
    <property type="evidence" value="ECO:0007669"/>
    <property type="project" value="TreeGrafter"/>
</dbReference>
<name>A0A1N7SG51_9BURK</name>
<dbReference type="GO" id="GO:0004777">
    <property type="term" value="F:succinate-semialdehyde dehydrogenase (NAD+) activity"/>
    <property type="evidence" value="ECO:0007669"/>
    <property type="project" value="TreeGrafter"/>
</dbReference>
<dbReference type="SUPFAM" id="SSF53720">
    <property type="entry name" value="ALDH-like"/>
    <property type="match status" value="1"/>
</dbReference>
<dbReference type="Gene3D" id="3.40.309.10">
    <property type="entry name" value="Aldehyde Dehydrogenase, Chain A, domain 2"/>
    <property type="match status" value="1"/>
</dbReference>
<evidence type="ECO:0000259" key="3">
    <source>
        <dbReference type="Pfam" id="PF00171"/>
    </source>
</evidence>
<dbReference type="FunFam" id="3.40.605.10:FF:000007">
    <property type="entry name" value="NAD/NADP-dependent betaine aldehyde dehydrogenase"/>
    <property type="match status" value="1"/>
</dbReference>